<name>A0A0U5AMU0_9BACT</name>
<dbReference type="NCBIfam" id="TIGR02605">
    <property type="entry name" value="CxxC_CxxC_SSSS"/>
    <property type="match status" value="1"/>
</dbReference>
<dbReference type="Pfam" id="PF09723">
    <property type="entry name" value="Zn_ribbon_8"/>
    <property type="match status" value="1"/>
</dbReference>
<dbReference type="SMART" id="SM00834">
    <property type="entry name" value="CxxC_CXXC_SSSS"/>
    <property type="match status" value="1"/>
</dbReference>
<dbReference type="InterPro" id="IPR013429">
    <property type="entry name" value="Regulatory_FmdB_Zinc_ribbon"/>
</dbReference>
<evidence type="ECO:0000259" key="1">
    <source>
        <dbReference type="SMART" id="SM00834"/>
    </source>
</evidence>
<dbReference type="Proteomes" id="UP000068196">
    <property type="component" value="Chromosome"/>
</dbReference>
<dbReference type="AlphaFoldDB" id="A0A0U5AMU0"/>
<organism evidence="2 3">
    <name type="scientific">Caldimicrobium thiodismutans</name>
    <dbReference type="NCBI Taxonomy" id="1653476"/>
    <lineage>
        <taxon>Bacteria</taxon>
        <taxon>Pseudomonadati</taxon>
        <taxon>Thermodesulfobacteriota</taxon>
        <taxon>Thermodesulfobacteria</taxon>
        <taxon>Thermodesulfobacteriales</taxon>
        <taxon>Thermodesulfobacteriaceae</taxon>
        <taxon>Caldimicrobium</taxon>
    </lineage>
</organism>
<proteinExistence type="predicted"/>
<protein>
    <recommendedName>
        <fullName evidence="1">Putative regulatory protein FmdB zinc ribbon domain-containing protein</fullName>
    </recommendedName>
</protein>
<dbReference type="OrthoDB" id="9813321at2"/>
<evidence type="ECO:0000313" key="2">
    <source>
        <dbReference type="EMBL" id="BAU23170.1"/>
    </source>
</evidence>
<evidence type="ECO:0000313" key="3">
    <source>
        <dbReference type="Proteomes" id="UP000068196"/>
    </source>
</evidence>
<dbReference type="RefSeq" id="WP_068513600.1">
    <property type="nucleotide sequence ID" value="NZ_AP014945.1"/>
</dbReference>
<sequence>MPIYEFKCEKCGKIFEALCFTKEDEKDVRCIYCGSKDVTKEYSSFATSWGRGFIGGSGSCGGGRGFGFG</sequence>
<feature type="domain" description="Putative regulatory protein FmdB zinc ribbon" evidence="1">
    <location>
        <begin position="1"/>
        <end position="43"/>
    </location>
</feature>
<reference evidence="3" key="2">
    <citation type="journal article" date="2016" name="Int. J. Syst. Evol. Microbiol.">
        <title>Caldimicrobium thiodismutans sp. nov., a sulfur-disproportionating bacterium isolated from a hot spring.</title>
        <authorList>
            <person name="Kojima H."/>
            <person name="Umezawa K."/>
            <person name="Fukui M."/>
        </authorList>
    </citation>
    <scope>NUCLEOTIDE SEQUENCE [LARGE SCALE GENOMIC DNA]</scope>
    <source>
        <strain evidence="3">TF1</strain>
    </source>
</reference>
<gene>
    <name evidence="2" type="ORF">THC_0779</name>
</gene>
<dbReference type="Gene3D" id="2.20.28.30">
    <property type="entry name" value="RNA polymerase ii, chain L"/>
    <property type="match status" value="1"/>
</dbReference>
<dbReference type="EMBL" id="AP014945">
    <property type="protein sequence ID" value="BAU23170.1"/>
    <property type="molecule type" value="Genomic_DNA"/>
</dbReference>
<accession>A0A0U5AMU0</accession>
<dbReference type="KEGG" id="cthi:THC_0779"/>
<reference evidence="2 3" key="1">
    <citation type="journal article" date="2016" name="Int. J. Syst. Evol. Microbiol.">
        <title>Caldimicrobium thiodismutans sp. nov., a sulfur-disproportionating bacterium isolated from a hot spring, and emended description of the genus Caldimicrobium.</title>
        <authorList>
            <person name="Kojima H."/>
            <person name="Umezawa K."/>
            <person name="Fukui M."/>
        </authorList>
    </citation>
    <scope>NUCLEOTIDE SEQUENCE [LARGE SCALE GENOMIC DNA]</scope>
    <source>
        <strain evidence="2 3">TF1</strain>
    </source>
</reference>
<keyword evidence="3" id="KW-1185">Reference proteome</keyword>